<dbReference type="Gene3D" id="1.10.1040.10">
    <property type="entry name" value="N-(1-d-carboxylethyl)-l-norvaline Dehydrogenase, domain 2"/>
    <property type="match status" value="1"/>
</dbReference>
<proteinExistence type="predicted"/>
<dbReference type="PANTHER" id="PTHR43580">
    <property type="entry name" value="OXIDOREDUCTASE GLYR1-RELATED"/>
    <property type="match status" value="1"/>
</dbReference>
<evidence type="ECO:0000256" key="2">
    <source>
        <dbReference type="ARBA" id="ARBA00023027"/>
    </source>
</evidence>
<organism evidence="6">
    <name type="scientific">uncultured Alphaproteobacteria bacterium</name>
    <dbReference type="NCBI Taxonomy" id="91750"/>
    <lineage>
        <taxon>Bacteria</taxon>
        <taxon>Pseudomonadati</taxon>
        <taxon>Pseudomonadota</taxon>
        <taxon>Alphaproteobacteria</taxon>
        <taxon>environmental samples</taxon>
    </lineage>
</organism>
<dbReference type="GO" id="GO:0051287">
    <property type="term" value="F:NAD binding"/>
    <property type="evidence" value="ECO:0007669"/>
    <property type="project" value="InterPro"/>
</dbReference>
<dbReference type="InterPro" id="IPR015815">
    <property type="entry name" value="HIBADH-related"/>
</dbReference>
<evidence type="ECO:0000259" key="5">
    <source>
        <dbReference type="Pfam" id="PF14833"/>
    </source>
</evidence>
<sequence>MTTGTKPESVAFVGLGTMGGAVVRRLAGGPWTVRVHDLSAAAIERAVACGAVAAPDAAAAVAGAPVVFSCLPTPEIVEEFWTAHARFLAPGAIAVDLSTVDPATSRRLADRVAADGKAAFVACTLGKTPALAEKGEIPVFVGGDAAAKARLRPVLERMSNGIYDMGSVEGATMFKLISNLIGMTNLAVLAEGYVLARAAGIDAETYTAALRTTGAWSTQADIRQGLIAGGDFAPRFAVDLAAKDLRLSVNMAATWGVPTPVAAAALSAFSLARAAGLGARDAAAVVVPLAPAAGSERSEA</sequence>
<gene>
    <name evidence="6" type="ORF">KL86APRO_20479</name>
</gene>
<feature type="domain" description="3-hydroxyisobutyrate dehydrogenase-like NAD-binding" evidence="5">
    <location>
        <begin position="172"/>
        <end position="287"/>
    </location>
</feature>
<protein>
    <submittedName>
        <fullName evidence="6">6-phosphogluconate dehydrogenase, NAD-binding</fullName>
    </submittedName>
</protein>
<feature type="domain" description="6-phosphogluconate dehydrogenase NADP-binding" evidence="4">
    <location>
        <begin position="10"/>
        <end position="163"/>
    </location>
</feature>
<reference evidence="6" key="1">
    <citation type="submission" date="2016-04" db="EMBL/GenBank/DDBJ databases">
        <authorList>
            <person name="Evans L.H."/>
            <person name="Alamgir A."/>
            <person name="Owens N."/>
            <person name="Weber N.D."/>
            <person name="Virtaneva K."/>
            <person name="Barbian K."/>
            <person name="Babar A."/>
            <person name="Rosenke K."/>
        </authorList>
    </citation>
    <scope>NUCLEOTIDE SEQUENCE</scope>
    <source>
        <strain evidence="6">86</strain>
    </source>
</reference>
<name>A0A212KKE0_9PROT</name>
<dbReference type="EMBL" id="FLUO01000002">
    <property type="protein sequence ID" value="SBW12173.1"/>
    <property type="molecule type" value="Genomic_DNA"/>
</dbReference>
<evidence type="ECO:0000313" key="6">
    <source>
        <dbReference type="EMBL" id="SBW12173.1"/>
    </source>
</evidence>
<dbReference type="Gene3D" id="3.40.50.720">
    <property type="entry name" value="NAD(P)-binding Rossmann-like Domain"/>
    <property type="match status" value="1"/>
</dbReference>
<feature type="active site" evidence="3">
    <location>
        <position position="175"/>
    </location>
</feature>
<dbReference type="Pfam" id="PF03446">
    <property type="entry name" value="NAD_binding_2"/>
    <property type="match status" value="1"/>
</dbReference>
<dbReference type="GO" id="GO:0016491">
    <property type="term" value="F:oxidoreductase activity"/>
    <property type="evidence" value="ECO:0007669"/>
    <property type="project" value="UniProtKB-KW"/>
</dbReference>
<dbReference type="AlphaFoldDB" id="A0A212KKE0"/>
<dbReference type="InterPro" id="IPR029154">
    <property type="entry name" value="HIBADH-like_NADP-bd"/>
</dbReference>
<dbReference type="InterPro" id="IPR051265">
    <property type="entry name" value="HIBADH-related_NP60_sf"/>
</dbReference>
<dbReference type="Pfam" id="PF14833">
    <property type="entry name" value="NAD_binding_11"/>
    <property type="match status" value="1"/>
</dbReference>
<keyword evidence="2" id="KW-0520">NAD</keyword>
<dbReference type="SUPFAM" id="SSF51735">
    <property type="entry name" value="NAD(P)-binding Rossmann-fold domains"/>
    <property type="match status" value="1"/>
</dbReference>
<keyword evidence="1" id="KW-0560">Oxidoreductase</keyword>
<dbReference type="InterPro" id="IPR008927">
    <property type="entry name" value="6-PGluconate_DH-like_C_sf"/>
</dbReference>
<evidence type="ECO:0000256" key="3">
    <source>
        <dbReference type="PIRSR" id="PIRSR000103-1"/>
    </source>
</evidence>
<dbReference type="GO" id="GO:0050661">
    <property type="term" value="F:NADP binding"/>
    <property type="evidence" value="ECO:0007669"/>
    <property type="project" value="InterPro"/>
</dbReference>
<dbReference type="InterPro" id="IPR006115">
    <property type="entry name" value="6PGDH_NADP-bd"/>
</dbReference>
<dbReference type="PIRSF" id="PIRSF000103">
    <property type="entry name" value="HIBADH"/>
    <property type="match status" value="1"/>
</dbReference>
<dbReference type="SUPFAM" id="SSF48179">
    <property type="entry name" value="6-phosphogluconate dehydrogenase C-terminal domain-like"/>
    <property type="match status" value="1"/>
</dbReference>
<accession>A0A212KKE0</accession>
<evidence type="ECO:0000256" key="1">
    <source>
        <dbReference type="ARBA" id="ARBA00023002"/>
    </source>
</evidence>
<evidence type="ECO:0000259" key="4">
    <source>
        <dbReference type="Pfam" id="PF03446"/>
    </source>
</evidence>
<dbReference type="InterPro" id="IPR036291">
    <property type="entry name" value="NAD(P)-bd_dom_sf"/>
</dbReference>
<dbReference type="InterPro" id="IPR013328">
    <property type="entry name" value="6PGD_dom2"/>
</dbReference>
<dbReference type="PANTHER" id="PTHR43580:SF2">
    <property type="entry name" value="CYTOKINE-LIKE NUCLEAR FACTOR N-PAC"/>
    <property type="match status" value="1"/>
</dbReference>